<dbReference type="Proteomes" id="UP000008871">
    <property type="component" value="Chromosome"/>
</dbReference>
<accession>Q0VL57</accession>
<organism evidence="2 3">
    <name type="scientific">Alcanivorax borkumensis (strain ATCC 700651 / DSM 11573 / NCIMB 13689 / SK2)</name>
    <dbReference type="NCBI Taxonomy" id="393595"/>
    <lineage>
        <taxon>Bacteria</taxon>
        <taxon>Pseudomonadati</taxon>
        <taxon>Pseudomonadota</taxon>
        <taxon>Gammaproteobacteria</taxon>
        <taxon>Oceanospirillales</taxon>
        <taxon>Alcanivoracaceae</taxon>
        <taxon>Alcanivorax</taxon>
    </lineage>
</organism>
<dbReference type="HOGENOM" id="CLU_1377326_0_0_6"/>
<evidence type="ECO:0008006" key="4">
    <source>
        <dbReference type="Google" id="ProtNLM"/>
    </source>
</evidence>
<name>Q0VL57_ALCBS</name>
<sequence length="232" mass="24652">MKKVILTGLAATVMSASAIASDVTGYTAPESGQAATAAGVDANFQALITAINDNNDRIVALEDAAGTPSSLREKISGATYTISYMGAVIGTYADALSPYKSAYLEGFGGRSVLTFETDGTLTELYQESGREIDFENKECTESEPGNFNCEHRVEDFTDGPETFTGGSWELDGNILSVTFPEEDGVEEFIVALDGEILVLSSASFEIESDQFGTNDDYDHSLAIGVRTSEPAE</sequence>
<keyword evidence="1" id="KW-0732">Signal</keyword>
<dbReference type="eggNOG" id="ENOG5033GHG">
    <property type="taxonomic scope" value="Bacteria"/>
</dbReference>
<protein>
    <recommendedName>
        <fullName evidence="4">Lipoprotein</fullName>
    </recommendedName>
</protein>
<feature type="chain" id="PRO_5004178972" description="Lipoprotein" evidence="1">
    <location>
        <begin position="21"/>
        <end position="232"/>
    </location>
</feature>
<dbReference type="EMBL" id="AM286690">
    <property type="protein sequence ID" value="CAL18091.1"/>
    <property type="molecule type" value="Genomic_DNA"/>
</dbReference>
<gene>
    <name evidence="2" type="ordered locus">ABO_2643</name>
</gene>
<dbReference type="OrthoDB" id="6078092at2"/>
<evidence type="ECO:0000256" key="1">
    <source>
        <dbReference type="SAM" id="SignalP"/>
    </source>
</evidence>
<proteinExistence type="predicted"/>
<evidence type="ECO:0000313" key="2">
    <source>
        <dbReference type="EMBL" id="CAL18091.1"/>
    </source>
</evidence>
<evidence type="ECO:0000313" key="3">
    <source>
        <dbReference type="Proteomes" id="UP000008871"/>
    </source>
</evidence>
<dbReference type="RefSeq" id="WP_011589914.1">
    <property type="nucleotide sequence ID" value="NC_008260.1"/>
</dbReference>
<keyword evidence="3" id="KW-1185">Reference proteome</keyword>
<feature type="signal peptide" evidence="1">
    <location>
        <begin position="1"/>
        <end position="20"/>
    </location>
</feature>
<dbReference type="KEGG" id="abo:ABO_2643"/>
<reference evidence="2 3" key="1">
    <citation type="journal article" date="2006" name="Nat. Biotechnol.">
        <title>Genome sequence of the ubiquitous hydrocarbon-degrading marine bacterium Alcanivorax borkumensis.</title>
        <authorList>
            <person name="Schneiker S."/>
            <person name="Martins dos Santos V.A.P."/>
            <person name="Bartels D."/>
            <person name="Bekel T."/>
            <person name="Brecht M."/>
            <person name="Buhrmester J."/>
            <person name="Chernikova T.N."/>
            <person name="Denaro R."/>
            <person name="Ferrer M."/>
            <person name="Gertler C."/>
            <person name="Goesmann A."/>
            <person name="Golyshina O.V."/>
            <person name="Kaminski F."/>
            <person name="Khachane A.N."/>
            <person name="Lang S."/>
            <person name="Linke B."/>
            <person name="McHardy A.C."/>
            <person name="Meyer F."/>
            <person name="Nechitaylo T."/>
            <person name="Puehler A."/>
            <person name="Regenhardt D."/>
            <person name="Rupp O."/>
            <person name="Sabirova J.S."/>
            <person name="Selbitschka W."/>
            <person name="Yakimov M.M."/>
            <person name="Timmis K.N."/>
            <person name="Vorhoelter F.-J."/>
            <person name="Weidner S."/>
            <person name="Kaiser O."/>
            <person name="Golyshin P.N."/>
        </authorList>
    </citation>
    <scope>NUCLEOTIDE SEQUENCE [LARGE SCALE GENOMIC DNA]</scope>
    <source>
        <strain evidence="3">ATCC 700651 / DSM 11573 / NCIMB 13689 / SK2</strain>
    </source>
</reference>
<dbReference type="AlphaFoldDB" id="Q0VL57"/>